<name>A0A8H7KGJ9_AGABI</name>
<feature type="compositionally biased region" description="Low complexity" evidence="1">
    <location>
        <begin position="447"/>
        <end position="456"/>
    </location>
</feature>
<dbReference type="AlphaFoldDB" id="A0A8H7KGJ9"/>
<feature type="compositionally biased region" description="Polar residues" evidence="1">
    <location>
        <begin position="538"/>
        <end position="564"/>
    </location>
</feature>
<sequence>MASVKSPRPAQSNVFTRFWPSTPPSSSKYTLPSVTPANGVQPRFLKVKIVTWNMHDSLPKGDIEELLGKVPSYTPSSLPKDQFLELPKDENHPFHLVVIAGQECPTPSGIPKGLSASFKWHDKDKDKERDRDKEKVGKANDKDAERSKLRKERDSTKRKKEEETGQEHNIHSWTAMCEDWLCNGGSFPNRSATPSVADVSAPKPLARRTPSKEPKKGPYQLLIKERLMGIYMAIYVHRDMRALVKGSSKSAVTAGLIGGRVGNKGGVGISLNLDGTSLLFLNAHLAAHGGKNHHRLANMCKINAELTVDPYLECKDPRTKSEDITDQFDYTFICGDLNFRLDITRQHADWLIARKDYAQALHFDQLKQLIKSGTAFIGFEEGMINFPPTFKYDVSRTLKIPKHNSSGRSQSPQAETPVTPVYLSQDDLARSTTGQDRDEDVVSIASTASHSTSSYSVGEQSEGSDFATMPVVPIGKDSSTPMPKARQKWLSRLSVRFASSKLSFEGAIIKKVHRRSLEEPSKSDESKPLLNVRHHSLDGSNAQSQQPPAVSINSTKTTLNSEGWSSDKGVYDSSNKQRVPSWCDRILWKSTVRSVIEDRELQDYLSSQPKSSFINNLRKVVRRKPRPPCRDRLPSSSARTVKETGPTPESMPTSPANALNHSRSHENFQPLRAADSRIARQKSESYIKSTTTKPAERRASEHPSPKRTTSRSFWDLLPSFLSPPHSPTTADLIPAEFRQPRKGDVVCLSYGTLDDQGMSKLGGRSDHRPVIGSYAVYL</sequence>
<dbReference type="GO" id="GO:0046856">
    <property type="term" value="P:phosphatidylinositol dephosphorylation"/>
    <property type="evidence" value="ECO:0007669"/>
    <property type="project" value="InterPro"/>
</dbReference>
<dbReference type="InterPro" id="IPR036691">
    <property type="entry name" value="Endo/exonu/phosph_ase_sf"/>
</dbReference>
<dbReference type="SMART" id="SM00128">
    <property type="entry name" value="IPPc"/>
    <property type="match status" value="1"/>
</dbReference>
<feature type="region of interest" description="Disordered" evidence="1">
    <location>
        <begin position="401"/>
        <end position="420"/>
    </location>
</feature>
<feature type="region of interest" description="Disordered" evidence="1">
    <location>
        <begin position="622"/>
        <end position="711"/>
    </location>
</feature>
<evidence type="ECO:0000256" key="1">
    <source>
        <dbReference type="SAM" id="MobiDB-lite"/>
    </source>
</evidence>
<feature type="region of interest" description="Disordered" evidence="1">
    <location>
        <begin position="108"/>
        <end position="168"/>
    </location>
</feature>
<evidence type="ECO:0000259" key="2">
    <source>
        <dbReference type="SMART" id="SM00128"/>
    </source>
</evidence>
<reference evidence="3 4" key="1">
    <citation type="journal article" name="Sci. Rep.">
        <title>Telomere-to-telomere assembled and centromere annotated genomes of the two main subspecies of the button mushroom Agaricus bisporus reveal especially polymorphic chromosome ends.</title>
        <authorList>
            <person name="Sonnenberg A.S.M."/>
            <person name="Sedaghat-Telgerd N."/>
            <person name="Lavrijssen B."/>
            <person name="Ohm R.A."/>
            <person name="Hendrickx P.M."/>
            <person name="Scholtmeijer K."/>
            <person name="Baars J.J.P."/>
            <person name="van Peer A."/>
        </authorList>
    </citation>
    <scope>NUCLEOTIDE SEQUENCE [LARGE SCALE GENOMIC DNA]</scope>
    <source>
        <strain evidence="3 4">H119_p4</strain>
    </source>
</reference>
<dbReference type="SUPFAM" id="SSF56219">
    <property type="entry name" value="DNase I-like"/>
    <property type="match status" value="2"/>
</dbReference>
<feature type="compositionally biased region" description="Basic and acidic residues" evidence="1">
    <location>
        <begin position="674"/>
        <end position="685"/>
    </location>
</feature>
<comment type="caution">
    <text evidence="3">The sequence shown here is derived from an EMBL/GenBank/DDBJ whole genome shotgun (WGS) entry which is preliminary data.</text>
</comment>
<accession>A0A8H7KGJ9</accession>
<feature type="region of interest" description="Disordered" evidence="1">
    <location>
        <begin position="191"/>
        <end position="216"/>
    </location>
</feature>
<gene>
    <name evidence="3" type="ORF">Agabi119p4_5461</name>
</gene>
<feature type="compositionally biased region" description="Basic and acidic residues" evidence="1">
    <location>
        <begin position="119"/>
        <end position="168"/>
    </location>
</feature>
<feature type="domain" description="Inositol polyphosphate-related phosphatase" evidence="2">
    <location>
        <begin position="136"/>
        <end position="435"/>
    </location>
</feature>
<protein>
    <recommendedName>
        <fullName evidence="2">Inositol polyphosphate-related phosphatase domain-containing protein</fullName>
    </recommendedName>
</protein>
<feature type="region of interest" description="Disordered" evidence="1">
    <location>
        <begin position="1"/>
        <end position="34"/>
    </location>
</feature>
<dbReference type="InterPro" id="IPR000300">
    <property type="entry name" value="IPPc"/>
</dbReference>
<dbReference type="EMBL" id="JABXXO010000007">
    <property type="protein sequence ID" value="KAF7773294.1"/>
    <property type="molecule type" value="Genomic_DNA"/>
</dbReference>
<feature type="compositionally biased region" description="Polar residues" evidence="1">
    <location>
        <begin position="403"/>
        <end position="416"/>
    </location>
</feature>
<dbReference type="PANTHER" id="PTHR11200">
    <property type="entry name" value="INOSITOL 5-PHOSPHATASE"/>
    <property type="match status" value="1"/>
</dbReference>
<dbReference type="Pfam" id="PF22669">
    <property type="entry name" value="Exo_endo_phos2"/>
    <property type="match status" value="2"/>
</dbReference>
<feature type="region of interest" description="Disordered" evidence="1">
    <location>
        <begin position="447"/>
        <end position="466"/>
    </location>
</feature>
<feature type="compositionally biased region" description="Polar residues" evidence="1">
    <location>
        <begin position="24"/>
        <end position="34"/>
    </location>
</feature>
<organism evidence="3 4">
    <name type="scientific">Agaricus bisporus var. burnettii</name>
    <dbReference type="NCBI Taxonomy" id="192524"/>
    <lineage>
        <taxon>Eukaryota</taxon>
        <taxon>Fungi</taxon>
        <taxon>Dikarya</taxon>
        <taxon>Basidiomycota</taxon>
        <taxon>Agaricomycotina</taxon>
        <taxon>Agaricomycetes</taxon>
        <taxon>Agaricomycetidae</taxon>
        <taxon>Agaricales</taxon>
        <taxon>Agaricineae</taxon>
        <taxon>Agaricaceae</taxon>
        <taxon>Agaricus</taxon>
    </lineage>
</organism>
<dbReference type="Gene3D" id="3.60.10.10">
    <property type="entry name" value="Endonuclease/exonuclease/phosphatase"/>
    <property type="match status" value="2"/>
</dbReference>
<evidence type="ECO:0000313" key="3">
    <source>
        <dbReference type="EMBL" id="KAF7773294.1"/>
    </source>
</evidence>
<feature type="compositionally biased region" description="Basic and acidic residues" evidence="1">
    <location>
        <begin position="694"/>
        <end position="704"/>
    </location>
</feature>
<evidence type="ECO:0000313" key="4">
    <source>
        <dbReference type="Proteomes" id="UP000629468"/>
    </source>
</evidence>
<dbReference type="Proteomes" id="UP000629468">
    <property type="component" value="Unassembled WGS sequence"/>
</dbReference>
<proteinExistence type="predicted"/>
<feature type="compositionally biased region" description="Polar residues" evidence="1">
    <location>
        <begin position="650"/>
        <end position="661"/>
    </location>
</feature>
<feature type="region of interest" description="Disordered" evidence="1">
    <location>
        <begin position="537"/>
        <end position="571"/>
    </location>
</feature>
<dbReference type="InterPro" id="IPR046985">
    <property type="entry name" value="IP5"/>
</dbReference>
<dbReference type="GO" id="GO:0004439">
    <property type="term" value="F:phosphatidylinositol-4,5-bisphosphate 5-phosphatase activity"/>
    <property type="evidence" value="ECO:0007669"/>
    <property type="project" value="TreeGrafter"/>
</dbReference>
<dbReference type="PANTHER" id="PTHR11200:SF275">
    <property type="entry name" value="LD06095P"/>
    <property type="match status" value="1"/>
</dbReference>